<sequence>MTKGVKEQIEPRETHGRDMLSTLKGQGIKGPPYRFIHGNNKEVTKMKQKALSKSVGLTDDLFPKVEPHFYTWTNRYARGVHHRSPLPVVIQGSSLVPTSSSSLEHGPSTHEELTLSASEERGLSAHSAHADCVAQPQSRVDSSVQQSASSLGGKWAKHRKLANHTFHRESLKNMTPAIIASVETMLEKWNGRQGKEIEAYQEFRLLTSEVISRTTFGSSYLEGEKIFAMLDKSTIIVSQNLSKTRIPLISKLWKSADLLESEKLAKEIQDRVMKIVKKREDKVVNGEVNSFGNDFLGLLVNAYHDSDEKNRISLEDLVAECKTFYFAGQETVNSLLAWIVLHLAIHGDWQEKGRREVVDIFGNQNPHLEGIAKLKIMTMIINETLRLYGPTTVLQRTVIREIQLGKLLLPANIDILPLNIGLHRNPHFWGNDVHHFKLERFAEGIAKATNYTAAAFFPFGLGPRSCVGMTFAMIETKIALSMILQRYTITLSPAYVHSPILILTRQPQNGIQVILEPIHSNA</sequence>
<dbReference type="PANTHER" id="PTHR24282:SF226">
    <property type="entry name" value="CYTOCHROME P450 CYP749A22-LIKE"/>
    <property type="match status" value="1"/>
</dbReference>
<dbReference type="GO" id="GO:0016020">
    <property type="term" value="C:membrane"/>
    <property type="evidence" value="ECO:0007669"/>
    <property type="project" value="UniProtKB-SubCell"/>
</dbReference>
<evidence type="ECO:0000256" key="11">
    <source>
        <dbReference type="ARBA" id="ARBA00023136"/>
    </source>
</evidence>
<feature type="compositionally biased region" description="Basic and acidic residues" evidence="14">
    <location>
        <begin position="1"/>
        <end position="18"/>
    </location>
</feature>
<dbReference type="GO" id="GO:0004497">
    <property type="term" value="F:monooxygenase activity"/>
    <property type="evidence" value="ECO:0007669"/>
    <property type="project" value="UniProtKB-KW"/>
</dbReference>
<dbReference type="GO" id="GO:0005506">
    <property type="term" value="F:iron ion binding"/>
    <property type="evidence" value="ECO:0007669"/>
    <property type="project" value="InterPro"/>
</dbReference>
<dbReference type="EMBL" id="KZ664497">
    <property type="protein sequence ID" value="PPS05174.1"/>
    <property type="molecule type" value="Genomic_DNA"/>
</dbReference>
<evidence type="ECO:0000256" key="7">
    <source>
        <dbReference type="ARBA" id="ARBA00022989"/>
    </source>
</evidence>
<evidence type="ECO:0000313" key="15">
    <source>
        <dbReference type="EMBL" id="PPS05174.1"/>
    </source>
</evidence>
<evidence type="ECO:0008006" key="17">
    <source>
        <dbReference type="Google" id="ProtNLM"/>
    </source>
</evidence>
<evidence type="ECO:0000256" key="10">
    <source>
        <dbReference type="ARBA" id="ARBA00023033"/>
    </source>
</evidence>
<feature type="region of interest" description="Disordered" evidence="14">
    <location>
        <begin position="1"/>
        <end position="26"/>
    </location>
</feature>
<name>A0A2P5XPH1_GOSBA</name>
<evidence type="ECO:0000256" key="1">
    <source>
        <dbReference type="ARBA" id="ARBA00001971"/>
    </source>
</evidence>
<keyword evidence="4 12" id="KW-0349">Heme</keyword>
<dbReference type="InterPro" id="IPR036396">
    <property type="entry name" value="Cyt_P450_sf"/>
</dbReference>
<keyword evidence="7" id="KW-1133">Transmembrane helix</keyword>
<keyword evidence="8 13" id="KW-0560">Oxidoreductase</keyword>
<dbReference type="InterPro" id="IPR001128">
    <property type="entry name" value="Cyt_P450"/>
</dbReference>
<dbReference type="Gene3D" id="1.10.630.10">
    <property type="entry name" value="Cytochrome P450"/>
    <property type="match status" value="1"/>
</dbReference>
<evidence type="ECO:0000313" key="16">
    <source>
        <dbReference type="Proteomes" id="UP000239757"/>
    </source>
</evidence>
<dbReference type="PANTHER" id="PTHR24282">
    <property type="entry name" value="CYTOCHROME P450 FAMILY MEMBER"/>
    <property type="match status" value="1"/>
</dbReference>
<evidence type="ECO:0000256" key="5">
    <source>
        <dbReference type="ARBA" id="ARBA00022692"/>
    </source>
</evidence>
<gene>
    <name evidence="15" type="ORF">GOBAR_AA15496</name>
</gene>
<comment type="similarity">
    <text evidence="3 13">Belongs to the cytochrome P450 family.</text>
</comment>
<reference evidence="15 16" key="1">
    <citation type="submission" date="2015-01" db="EMBL/GenBank/DDBJ databases">
        <title>Genome of allotetraploid Gossypium barbadense reveals genomic plasticity and fiber elongation in cotton evolution.</title>
        <authorList>
            <person name="Chen X."/>
            <person name="Liu X."/>
            <person name="Zhao B."/>
            <person name="Zheng H."/>
            <person name="Hu Y."/>
            <person name="Lu G."/>
            <person name="Yang C."/>
            <person name="Chen J."/>
            <person name="Shan C."/>
            <person name="Zhang L."/>
            <person name="Zhou Y."/>
            <person name="Wang L."/>
            <person name="Guo W."/>
            <person name="Bai Y."/>
            <person name="Ruan J."/>
            <person name="Shangguan X."/>
            <person name="Mao Y."/>
            <person name="Jiang J."/>
            <person name="Zhu Y."/>
            <person name="Lei J."/>
            <person name="Kang H."/>
            <person name="Chen S."/>
            <person name="He X."/>
            <person name="Wang R."/>
            <person name="Wang Y."/>
            <person name="Chen J."/>
            <person name="Wang L."/>
            <person name="Yu S."/>
            <person name="Wang B."/>
            <person name="Wei J."/>
            <person name="Song S."/>
            <person name="Lu X."/>
            <person name="Gao Z."/>
            <person name="Gu W."/>
            <person name="Deng X."/>
            <person name="Ma D."/>
            <person name="Wang S."/>
            <person name="Liang W."/>
            <person name="Fang L."/>
            <person name="Cai C."/>
            <person name="Zhu X."/>
            <person name="Zhou B."/>
            <person name="Zhang Y."/>
            <person name="Chen Z."/>
            <person name="Xu S."/>
            <person name="Zhu R."/>
            <person name="Wang S."/>
            <person name="Zhang T."/>
            <person name="Zhao G."/>
        </authorList>
    </citation>
    <scope>NUCLEOTIDE SEQUENCE [LARGE SCALE GENOMIC DNA]</scope>
    <source>
        <strain evidence="16">cv. Xinhai21</strain>
        <tissue evidence="15">Leaf</tissue>
    </source>
</reference>
<dbReference type="Proteomes" id="UP000239757">
    <property type="component" value="Unassembled WGS sequence"/>
</dbReference>
<evidence type="ECO:0000256" key="12">
    <source>
        <dbReference type="PIRSR" id="PIRSR602401-1"/>
    </source>
</evidence>
<dbReference type="SUPFAM" id="SSF48264">
    <property type="entry name" value="Cytochrome P450"/>
    <property type="match status" value="1"/>
</dbReference>
<evidence type="ECO:0000256" key="4">
    <source>
        <dbReference type="ARBA" id="ARBA00022617"/>
    </source>
</evidence>
<dbReference type="AlphaFoldDB" id="A0A2P5XPH1"/>
<feature type="region of interest" description="Disordered" evidence="14">
    <location>
        <begin position="96"/>
        <end position="115"/>
    </location>
</feature>
<dbReference type="GO" id="GO:0016705">
    <property type="term" value="F:oxidoreductase activity, acting on paired donors, with incorporation or reduction of molecular oxygen"/>
    <property type="evidence" value="ECO:0007669"/>
    <property type="project" value="InterPro"/>
</dbReference>
<dbReference type="PRINTS" id="PR00385">
    <property type="entry name" value="P450"/>
</dbReference>
<keyword evidence="11" id="KW-0472">Membrane</keyword>
<evidence type="ECO:0000256" key="8">
    <source>
        <dbReference type="ARBA" id="ARBA00023002"/>
    </source>
</evidence>
<evidence type="ECO:0000256" key="3">
    <source>
        <dbReference type="ARBA" id="ARBA00010617"/>
    </source>
</evidence>
<evidence type="ECO:0000256" key="9">
    <source>
        <dbReference type="ARBA" id="ARBA00023004"/>
    </source>
</evidence>
<organism evidence="15 16">
    <name type="scientific">Gossypium barbadense</name>
    <name type="common">Sea Island cotton</name>
    <name type="synonym">Hibiscus barbadensis</name>
    <dbReference type="NCBI Taxonomy" id="3634"/>
    <lineage>
        <taxon>Eukaryota</taxon>
        <taxon>Viridiplantae</taxon>
        <taxon>Streptophyta</taxon>
        <taxon>Embryophyta</taxon>
        <taxon>Tracheophyta</taxon>
        <taxon>Spermatophyta</taxon>
        <taxon>Magnoliopsida</taxon>
        <taxon>eudicotyledons</taxon>
        <taxon>Gunneridae</taxon>
        <taxon>Pentapetalae</taxon>
        <taxon>rosids</taxon>
        <taxon>malvids</taxon>
        <taxon>Malvales</taxon>
        <taxon>Malvaceae</taxon>
        <taxon>Malvoideae</taxon>
        <taxon>Gossypium</taxon>
    </lineage>
</organism>
<keyword evidence="9 12" id="KW-0408">Iron</keyword>
<proteinExistence type="inferred from homology"/>
<dbReference type="GO" id="GO:0020037">
    <property type="term" value="F:heme binding"/>
    <property type="evidence" value="ECO:0007669"/>
    <property type="project" value="InterPro"/>
</dbReference>
<evidence type="ECO:0000256" key="13">
    <source>
        <dbReference type="RuleBase" id="RU000461"/>
    </source>
</evidence>
<dbReference type="OrthoDB" id="1470350at2759"/>
<keyword evidence="6 12" id="KW-0479">Metal-binding</keyword>
<protein>
    <recommendedName>
        <fullName evidence="17">Cytochrome P450 CYP749A22-like</fullName>
    </recommendedName>
</protein>
<dbReference type="Pfam" id="PF00067">
    <property type="entry name" value="p450"/>
    <property type="match status" value="1"/>
</dbReference>
<evidence type="ECO:0000256" key="6">
    <source>
        <dbReference type="ARBA" id="ARBA00022723"/>
    </source>
</evidence>
<evidence type="ECO:0000256" key="2">
    <source>
        <dbReference type="ARBA" id="ARBA00004167"/>
    </source>
</evidence>
<evidence type="ECO:0000256" key="14">
    <source>
        <dbReference type="SAM" id="MobiDB-lite"/>
    </source>
</evidence>
<keyword evidence="5" id="KW-0812">Transmembrane</keyword>
<dbReference type="PROSITE" id="PS00086">
    <property type="entry name" value="CYTOCHROME_P450"/>
    <property type="match status" value="1"/>
</dbReference>
<dbReference type="InterPro" id="IPR017972">
    <property type="entry name" value="Cyt_P450_CS"/>
</dbReference>
<comment type="subcellular location">
    <subcellularLocation>
        <location evidence="2">Membrane</location>
        <topology evidence="2">Single-pass membrane protein</topology>
    </subcellularLocation>
</comment>
<dbReference type="InterPro" id="IPR002401">
    <property type="entry name" value="Cyt_P450_E_grp-I"/>
</dbReference>
<accession>A0A2P5XPH1</accession>
<comment type="cofactor">
    <cofactor evidence="1 12">
        <name>heme</name>
        <dbReference type="ChEBI" id="CHEBI:30413"/>
    </cofactor>
</comment>
<dbReference type="PRINTS" id="PR00463">
    <property type="entry name" value="EP450I"/>
</dbReference>
<feature type="binding site" description="axial binding residue" evidence="12">
    <location>
        <position position="466"/>
    </location>
    <ligand>
        <name>heme</name>
        <dbReference type="ChEBI" id="CHEBI:30413"/>
    </ligand>
    <ligandPart>
        <name>Fe</name>
        <dbReference type="ChEBI" id="CHEBI:18248"/>
    </ligandPart>
</feature>
<dbReference type="InterPro" id="IPR050665">
    <property type="entry name" value="Cytochrome_P450_Monooxygen"/>
</dbReference>
<keyword evidence="10 13" id="KW-0503">Monooxygenase</keyword>